<keyword evidence="2" id="KW-1185">Reference proteome</keyword>
<gene>
    <name evidence="1" type="ORF">B0H67DRAFT_255421</name>
</gene>
<dbReference type="Proteomes" id="UP001172102">
    <property type="component" value="Unassembled WGS sequence"/>
</dbReference>
<reference evidence="1" key="1">
    <citation type="submission" date="2023-06" db="EMBL/GenBank/DDBJ databases">
        <title>Genome-scale phylogeny and comparative genomics of the fungal order Sordariales.</title>
        <authorList>
            <consortium name="Lawrence Berkeley National Laboratory"/>
            <person name="Hensen N."/>
            <person name="Bonometti L."/>
            <person name="Westerberg I."/>
            <person name="Brannstrom I.O."/>
            <person name="Guillou S."/>
            <person name="Cros-Aarteil S."/>
            <person name="Calhoun S."/>
            <person name="Haridas S."/>
            <person name="Kuo A."/>
            <person name="Mondo S."/>
            <person name="Pangilinan J."/>
            <person name="Riley R."/>
            <person name="Labutti K."/>
            <person name="Andreopoulos B."/>
            <person name="Lipzen A."/>
            <person name="Chen C."/>
            <person name="Yanf M."/>
            <person name="Daum C."/>
            <person name="Ng V."/>
            <person name="Clum A."/>
            <person name="Steindorff A."/>
            <person name="Ohm R."/>
            <person name="Martin F."/>
            <person name="Silar P."/>
            <person name="Natvig D."/>
            <person name="Lalanne C."/>
            <person name="Gautier V."/>
            <person name="Ament-Velasquez S.L."/>
            <person name="Kruys A."/>
            <person name="Hutchinson M.I."/>
            <person name="Powell A.J."/>
            <person name="Barry K."/>
            <person name="Miller A.N."/>
            <person name="Grigoriev I.V."/>
            <person name="Debuchy R."/>
            <person name="Gladieux P."/>
            <person name="Thoren M.H."/>
            <person name="Johannesson H."/>
        </authorList>
    </citation>
    <scope>NUCLEOTIDE SEQUENCE</scope>
    <source>
        <strain evidence="1">SMH4607-1</strain>
    </source>
</reference>
<dbReference type="EMBL" id="JAUKUA010000004">
    <property type="protein sequence ID" value="KAK0715972.1"/>
    <property type="molecule type" value="Genomic_DNA"/>
</dbReference>
<accession>A0AA40DWB0</accession>
<organism evidence="1 2">
    <name type="scientific">Lasiosphaeris hirsuta</name>
    <dbReference type="NCBI Taxonomy" id="260670"/>
    <lineage>
        <taxon>Eukaryota</taxon>
        <taxon>Fungi</taxon>
        <taxon>Dikarya</taxon>
        <taxon>Ascomycota</taxon>
        <taxon>Pezizomycotina</taxon>
        <taxon>Sordariomycetes</taxon>
        <taxon>Sordariomycetidae</taxon>
        <taxon>Sordariales</taxon>
        <taxon>Lasiosphaeriaceae</taxon>
        <taxon>Lasiosphaeris</taxon>
    </lineage>
</organism>
<protein>
    <submittedName>
        <fullName evidence="1">Uncharacterized protein</fullName>
    </submittedName>
</protein>
<dbReference type="AlphaFoldDB" id="A0AA40DWB0"/>
<evidence type="ECO:0000313" key="2">
    <source>
        <dbReference type="Proteomes" id="UP001172102"/>
    </source>
</evidence>
<evidence type="ECO:0000313" key="1">
    <source>
        <dbReference type="EMBL" id="KAK0715972.1"/>
    </source>
</evidence>
<sequence length="308" mass="35373">MSVPFDLPRALQQPGLTLEKLHQYWLIIDFVHRHFLHATGTPRKYIEVADLLMDSKDFRQFHPTSGKLTRKLTPQLDEDLMFSGHVYEWMVAMLRHGVLAAAMASIEELRRPSIGGPMALENSQIMVYNGFVRSEHEFRTLTAQYKAMTNEPADCPGFPTGDDQGQKALVKELYDALMDCDQETLHSLSKAGRKKSDRAQIDPAEVAGTAYILRLKDVERELLCWEILFATRDMQMKNAYVPGWSISSFKYKRFASFSERWAAIVSLLRKSKAVVKEINKAPLLKRMVANPEVEAERRDVEMSERTRY</sequence>
<proteinExistence type="predicted"/>
<comment type="caution">
    <text evidence="1">The sequence shown here is derived from an EMBL/GenBank/DDBJ whole genome shotgun (WGS) entry which is preliminary data.</text>
</comment>
<name>A0AA40DWB0_9PEZI</name>